<dbReference type="EMBL" id="CYPU01000049">
    <property type="protein sequence ID" value="CUH48934.1"/>
    <property type="molecule type" value="Genomic_DNA"/>
</dbReference>
<organism evidence="1 2">
    <name type="scientific">Ruegeria atlantica</name>
    <dbReference type="NCBI Taxonomy" id="81569"/>
    <lineage>
        <taxon>Bacteria</taxon>
        <taxon>Pseudomonadati</taxon>
        <taxon>Pseudomonadota</taxon>
        <taxon>Alphaproteobacteria</taxon>
        <taxon>Rhodobacterales</taxon>
        <taxon>Roseobacteraceae</taxon>
        <taxon>Ruegeria</taxon>
    </lineage>
</organism>
<reference evidence="1 2" key="1">
    <citation type="submission" date="2015-09" db="EMBL/GenBank/DDBJ databases">
        <authorList>
            <consortium name="Swine Surveillance"/>
        </authorList>
    </citation>
    <scope>NUCLEOTIDE SEQUENCE [LARGE SCALE GENOMIC DNA]</scope>
    <source>
        <strain evidence="1 2">CECT 4292</strain>
    </source>
</reference>
<proteinExistence type="predicted"/>
<sequence>MIFCLLTFLHGMLVGKFCKLCGARKHGFLYLGKVREIQRVGGLRTEQASIEVWVSQERSSFSDLITRLDGISSFVAAGTYSFTIDTPEEKIGIPL</sequence>
<dbReference type="AlphaFoldDB" id="A0A0P1EGD2"/>
<protein>
    <submittedName>
        <fullName evidence="1">Uncharacterized protein</fullName>
    </submittedName>
</protein>
<gene>
    <name evidence="1" type="ORF">RUA4292_03125</name>
</gene>
<name>A0A0P1EGD2_9RHOB</name>
<evidence type="ECO:0000313" key="2">
    <source>
        <dbReference type="Proteomes" id="UP000050783"/>
    </source>
</evidence>
<dbReference type="Proteomes" id="UP000050783">
    <property type="component" value="Unassembled WGS sequence"/>
</dbReference>
<accession>A0A0P1EGD2</accession>
<evidence type="ECO:0000313" key="1">
    <source>
        <dbReference type="EMBL" id="CUH48934.1"/>
    </source>
</evidence>